<dbReference type="Pfam" id="PF07148">
    <property type="entry name" value="MalM"/>
    <property type="match status" value="1"/>
</dbReference>
<dbReference type="PROSITE" id="PS51257">
    <property type="entry name" value="PROKAR_LIPOPROTEIN"/>
    <property type="match status" value="1"/>
</dbReference>
<name>A0A1D9GIE6_9GAMM</name>
<evidence type="ECO:0008006" key="4">
    <source>
        <dbReference type="Google" id="ProtNLM"/>
    </source>
</evidence>
<dbReference type="Proteomes" id="UP000177445">
    <property type="component" value="Chromosome"/>
</dbReference>
<dbReference type="AlphaFoldDB" id="A0A1D9GIE6"/>
<gene>
    <name evidence="2" type="ORF">BKP64_03805</name>
</gene>
<keyword evidence="3" id="KW-1185">Reference proteome</keyword>
<dbReference type="GO" id="GO:0008643">
    <property type="term" value="P:carbohydrate transport"/>
    <property type="evidence" value="ECO:0007669"/>
    <property type="project" value="InterPro"/>
</dbReference>
<dbReference type="KEGG" id="msq:BKP64_03805"/>
<dbReference type="EMBL" id="CP017715">
    <property type="protein sequence ID" value="AOY87373.1"/>
    <property type="molecule type" value="Genomic_DNA"/>
</dbReference>
<dbReference type="STRING" id="1874317.BKP64_03805"/>
<proteinExistence type="predicted"/>
<evidence type="ECO:0000256" key="1">
    <source>
        <dbReference type="SAM" id="MobiDB-lite"/>
    </source>
</evidence>
<evidence type="ECO:0000313" key="2">
    <source>
        <dbReference type="EMBL" id="AOY87373.1"/>
    </source>
</evidence>
<accession>A0A1D9GIE6</accession>
<organism evidence="2 3">
    <name type="scientific">Marinobacter salinus</name>
    <dbReference type="NCBI Taxonomy" id="1874317"/>
    <lineage>
        <taxon>Bacteria</taxon>
        <taxon>Pseudomonadati</taxon>
        <taxon>Pseudomonadota</taxon>
        <taxon>Gammaproteobacteria</taxon>
        <taxon>Pseudomonadales</taxon>
        <taxon>Marinobacteraceae</taxon>
        <taxon>Marinobacter</taxon>
    </lineage>
</organism>
<reference evidence="2 3" key="1">
    <citation type="submission" date="2016-10" db="EMBL/GenBank/DDBJ databases">
        <title>Marinobacter salinus sp. nov., a moderately halophilic bacterium isolated from a tidal flat environment.</title>
        <authorList>
            <person name="Park S.-J."/>
        </authorList>
    </citation>
    <scope>NUCLEOTIDE SEQUENCE [LARGE SCALE GENOMIC DNA]</scope>
    <source>
        <strain evidence="2 3">Hb8</strain>
    </source>
</reference>
<sequence length="332" mass="37447">MKASVIFRSAVFSLLAVLIGGCQVGGSPVSNREGYFTWVDEQGRVRYSPIAESPDSGSARKPETETETETEYTLENYPDADQLSKDGYVRPGERPPYFTWRDAEGNVRVSYYQPDTRADEEKGQVKPPIELTPASVYHAGPEVKLAEPVSGSDPDAFAVLGIEPGTESFFTRFEKSCCQDLDTEDHKEWQLGREFGFYITEDSPVHDFMTGRSPYQLVALSSVITHPDFIMRVRSYTKGGVFAPSLLFLDRDFAPVRLVTDLVSEYEPENWHRRGYLESWIPVFPSEGERWVVFFTRDQDLVGQEVIETRRGLKAIPHASVGEIGLMMAEED</sequence>
<evidence type="ECO:0000313" key="3">
    <source>
        <dbReference type="Proteomes" id="UP000177445"/>
    </source>
</evidence>
<protein>
    <recommendedName>
        <fullName evidence="4">DUF4124 domain-containing protein</fullName>
    </recommendedName>
</protein>
<dbReference type="OrthoDB" id="9813383at2"/>
<feature type="region of interest" description="Disordered" evidence="1">
    <location>
        <begin position="47"/>
        <end position="71"/>
    </location>
</feature>
<dbReference type="InterPro" id="IPR010794">
    <property type="entry name" value="MalM"/>
</dbReference>
<dbReference type="GO" id="GO:0042597">
    <property type="term" value="C:periplasmic space"/>
    <property type="evidence" value="ECO:0007669"/>
    <property type="project" value="InterPro"/>
</dbReference>